<protein>
    <recommendedName>
        <fullName evidence="1">GP-PDE domain-containing protein</fullName>
    </recommendedName>
</protein>
<dbReference type="PANTHER" id="PTHR43805:SF1">
    <property type="entry name" value="GP-PDE DOMAIN-CONTAINING PROTEIN"/>
    <property type="match status" value="1"/>
</dbReference>
<accession>A0A9W4HM85</accession>
<dbReference type="PANTHER" id="PTHR43805">
    <property type="entry name" value="GLYCEROPHOSPHORYL DIESTER PHOSPHODIESTERASE"/>
    <property type="match status" value="1"/>
</dbReference>
<comment type="caution">
    <text evidence="2">The sequence shown here is derived from an EMBL/GenBank/DDBJ whole genome shotgun (WGS) entry which is preliminary data.</text>
</comment>
<dbReference type="GO" id="GO:0006629">
    <property type="term" value="P:lipid metabolic process"/>
    <property type="evidence" value="ECO:0007669"/>
    <property type="project" value="InterPro"/>
</dbReference>
<feature type="domain" description="GP-PDE" evidence="1">
    <location>
        <begin position="28"/>
        <end position="270"/>
    </location>
</feature>
<dbReference type="InterPro" id="IPR030395">
    <property type="entry name" value="GP_PDE_dom"/>
</dbReference>
<dbReference type="SUPFAM" id="SSF51695">
    <property type="entry name" value="PLC-like phosphodiesterases"/>
    <property type="match status" value="1"/>
</dbReference>
<gene>
    <name evidence="2" type="ORF">POLS_LOCUS3478</name>
</gene>
<name>A0A9W4HM85_PENOL</name>
<dbReference type="InterPro" id="IPR017946">
    <property type="entry name" value="PLC-like_Pdiesterase_TIM-brl"/>
</dbReference>
<evidence type="ECO:0000259" key="1">
    <source>
        <dbReference type="PROSITE" id="PS51704"/>
    </source>
</evidence>
<proteinExistence type="predicted"/>
<evidence type="ECO:0000313" key="2">
    <source>
        <dbReference type="EMBL" id="CAG8058710.1"/>
    </source>
</evidence>
<evidence type="ECO:0000313" key="3">
    <source>
        <dbReference type="Proteomes" id="UP001153618"/>
    </source>
</evidence>
<keyword evidence="3" id="KW-1185">Reference proteome</keyword>
<dbReference type="EMBL" id="CAJVOS010000017">
    <property type="protein sequence ID" value="CAG8058710.1"/>
    <property type="molecule type" value="Genomic_DNA"/>
</dbReference>
<dbReference type="Pfam" id="PF03009">
    <property type="entry name" value="GDPD"/>
    <property type="match status" value="1"/>
</dbReference>
<reference evidence="2" key="1">
    <citation type="submission" date="2021-07" db="EMBL/GenBank/DDBJ databases">
        <authorList>
            <person name="Branca A.L. A."/>
        </authorList>
    </citation>
    <scope>NUCLEOTIDE SEQUENCE</scope>
</reference>
<dbReference type="CDD" id="cd08570">
    <property type="entry name" value="GDPD_YPL206cp_fungi"/>
    <property type="match status" value="1"/>
</dbReference>
<dbReference type="PROSITE" id="PS51704">
    <property type="entry name" value="GP_PDE"/>
    <property type="match status" value="1"/>
</dbReference>
<sequence length="330" mass="37914">MSDTSPRLSQKVPAHFLHSPVDQDIRLPQNIAHRGFNGQYPENTILAIEKGIEVGAHAIEIDLHISRDGVVVLSHDPNLERCYGVKQNVGDCDWEYLKTLRTLQAPHEPIPRFIDVLEYLRQPGREHIWILLDIKLTQDPDAIMKGIAEATRTVPIAAIGPDWHRRIVAGTWNGRFISAATEHLPRYSLSLICADPSYARQFLEVPRVGFNINQKVLMGPLGKGFIEEARAARRQVYVWTVDEPNLMRWSIEHEVDGVVSNEPGRFHEVCDEWEREHSDLKVVPQKTRISLKQRMEVLAIALYIKCFGWYYRRKYLSPIERVDIHANKLG</sequence>
<organism evidence="2 3">
    <name type="scientific">Penicillium olsonii</name>
    <dbReference type="NCBI Taxonomy" id="99116"/>
    <lineage>
        <taxon>Eukaryota</taxon>
        <taxon>Fungi</taxon>
        <taxon>Dikarya</taxon>
        <taxon>Ascomycota</taxon>
        <taxon>Pezizomycotina</taxon>
        <taxon>Eurotiomycetes</taxon>
        <taxon>Eurotiomycetidae</taxon>
        <taxon>Eurotiales</taxon>
        <taxon>Aspergillaceae</taxon>
        <taxon>Penicillium</taxon>
    </lineage>
</organism>
<dbReference type="GO" id="GO:0008081">
    <property type="term" value="F:phosphoric diester hydrolase activity"/>
    <property type="evidence" value="ECO:0007669"/>
    <property type="project" value="InterPro"/>
</dbReference>
<dbReference type="AlphaFoldDB" id="A0A9W4HM85"/>
<dbReference type="Proteomes" id="UP001153618">
    <property type="component" value="Unassembled WGS sequence"/>
</dbReference>
<dbReference type="OrthoDB" id="1058301at2759"/>
<dbReference type="Gene3D" id="3.20.20.190">
    <property type="entry name" value="Phosphatidylinositol (PI) phosphodiesterase"/>
    <property type="match status" value="1"/>
</dbReference>